<name>A0A1I5RWZ9_9GAMM</name>
<organism evidence="1 2">
    <name type="scientific">Ectopseudomonas composti</name>
    <dbReference type="NCBI Taxonomy" id="658457"/>
    <lineage>
        <taxon>Bacteria</taxon>
        <taxon>Pseudomonadati</taxon>
        <taxon>Pseudomonadota</taxon>
        <taxon>Gammaproteobacteria</taxon>
        <taxon>Pseudomonadales</taxon>
        <taxon>Pseudomonadaceae</taxon>
        <taxon>Ectopseudomonas</taxon>
    </lineage>
</organism>
<dbReference type="RefSeq" id="WP_074941509.1">
    <property type="nucleotide sequence ID" value="NZ_FOWP01000017.1"/>
</dbReference>
<dbReference type="OrthoDB" id="6079029at2"/>
<dbReference type="AlphaFoldDB" id="A0A1I5RWZ9"/>
<dbReference type="EMBL" id="FOWP01000017">
    <property type="protein sequence ID" value="SFP63003.1"/>
    <property type="molecule type" value="Genomic_DNA"/>
</dbReference>
<proteinExistence type="predicted"/>
<protein>
    <submittedName>
        <fullName evidence="1">Uncharacterized protein</fullName>
    </submittedName>
</protein>
<dbReference type="Proteomes" id="UP000182400">
    <property type="component" value="Unassembled WGS sequence"/>
</dbReference>
<sequence>MSIAELLKPATGLTPEERYVLVRLAFRAHTSEPLDVGSKMLAKYFGMPDSAFTKAKDGLIEHEILFESSLAAPSGRPRAQLKWAEEWSHELMAELVSKTPYLDVISKLLSSCSRASMSGKVVEARMAAVRAVRSSKKISYVNCLLLVALWAYADRFGVVEGVGAKLMSTLTGLDKESLKHRLGRLVEQGFICHVIPGGYSRMLGGRLESVYVLNCSHPIVSGAGGLPELLDYSSVRSQRASRDHWDWTLHHHQERVRQLDRDPQGYGDDPWGRYHWVLRREESDVYFRQLPLRLCEYACIILESGIERLKHSELHRVLKPLIRADFQVPKPSDGELWRRSGVPHDMPEPSLRVVLDEDGSLAELSDMARVICRYVLQVVQVLRACVRDETLPGWANCRIIWLPHISGDEGFIVLRSRA</sequence>
<reference evidence="1 2" key="1">
    <citation type="submission" date="2016-10" db="EMBL/GenBank/DDBJ databases">
        <authorList>
            <person name="de Groot N.N."/>
        </authorList>
    </citation>
    <scope>NUCLEOTIDE SEQUENCE [LARGE SCALE GENOMIC DNA]</scope>
    <source>
        <strain evidence="1 2">CCUG 59231</strain>
    </source>
</reference>
<evidence type="ECO:0000313" key="1">
    <source>
        <dbReference type="EMBL" id="SFP63003.1"/>
    </source>
</evidence>
<accession>A0A1I5RWZ9</accession>
<evidence type="ECO:0000313" key="2">
    <source>
        <dbReference type="Proteomes" id="UP000182400"/>
    </source>
</evidence>
<gene>
    <name evidence="1" type="ORF">SAMN05216601_11769</name>
</gene>